<proteinExistence type="predicted"/>
<keyword evidence="2" id="KW-1185">Reference proteome</keyword>
<protein>
    <submittedName>
        <fullName evidence="1">Uncharacterized protein</fullName>
    </submittedName>
</protein>
<gene>
    <name evidence="1" type="ORF">TWF718_009693</name>
</gene>
<comment type="caution">
    <text evidence="1">The sequence shown here is derived from an EMBL/GenBank/DDBJ whole genome shotgun (WGS) entry which is preliminary data.</text>
</comment>
<dbReference type="AlphaFoldDB" id="A0AAN8MMX3"/>
<dbReference type="Proteomes" id="UP001313282">
    <property type="component" value="Unassembled WGS sequence"/>
</dbReference>
<name>A0AAN8MMX3_9PEZI</name>
<accession>A0AAN8MMX3</accession>
<sequence>MKPTEAQSPHPKSPKSTFHHLWSKISNLPPHLLHKIVSFLYEISNLDSINEYAMIFESGGYSHITHQLYSMLLQDLENSKLDENMYRFAGDLDNKIPINISGAIACLQPNYYARPVAKEVASSLVDVVTTVYLTIKSELPVSKLISPIPSSAVTRLYLNLQIPSHGLSIISTTFATFPNLKVFQWPDSGPIIEARAYRLENIELPKSLRVLELSYNTFESTSEFLEYESLRVRALFPRVPIKEDDINGVLQEWSRQLHLLFIRIYIGEYIDTTTAEEISDVNDKVRGHGADYRITFLSGYAKPLIEQVSMVDRR</sequence>
<dbReference type="EMBL" id="JAVHNR010000007">
    <property type="protein sequence ID" value="KAK6336905.1"/>
    <property type="molecule type" value="Genomic_DNA"/>
</dbReference>
<evidence type="ECO:0000313" key="1">
    <source>
        <dbReference type="EMBL" id="KAK6336905.1"/>
    </source>
</evidence>
<reference evidence="1 2" key="1">
    <citation type="submission" date="2019-10" db="EMBL/GenBank/DDBJ databases">
        <authorList>
            <person name="Palmer J.M."/>
        </authorList>
    </citation>
    <scope>NUCLEOTIDE SEQUENCE [LARGE SCALE GENOMIC DNA]</scope>
    <source>
        <strain evidence="1 2">TWF718</strain>
    </source>
</reference>
<evidence type="ECO:0000313" key="2">
    <source>
        <dbReference type="Proteomes" id="UP001313282"/>
    </source>
</evidence>
<organism evidence="1 2">
    <name type="scientific">Orbilia javanica</name>
    <dbReference type="NCBI Taxonomy" id="47235"/>
    <lineage>
        <taxon>Eukaryota</taxon>
        <taxon>Fungi</taxon>
        <taxon>Dikarya</taxon>
        <taxon>Ascomycota</taxon>
        <taxon>Pezizomycotina</taxon>
        <taxon>Orbiliomycetes</taxon>
        <taxon>Orbiliales</taxon>
        <taxon>Orbiliaceae</taxon>
        <taxon>Orbilia</taxon>
    </lineage>
</organism>